<proteinExistence type="predicted"/>
<protein>
    <submittedName>
        <fullName evidence="1">Uncharacterized protein</fullName>
    </submittedName>
</protein>
<feature type="non-terminal residue" evidence="1">
    <location>
        <position position="1"/>
    </location>
</feature>
<comment type="caution">
    <text evidence="1">The sequence shown here is derived from an EMBL/GenBank/DDBJ whole genome shotgun (WGS) entry which is preliminary data.</text>
</comment>
<accession>A0ABN9C7M7</accession>
<dbReference type="EMBL" id="CATNWA010008403">
    <property type="protein sequence ID" value="CAI9556044.1"/>
    <property type="molecule type" value="Genomic_DNA"/>
</dbReference>
<dbReference type="Proteomes" id="UP001162483">
    <property type="component" value="Unassembled WGS sequence"/>
</dbReference>
<sequence length="79" mass="8977">FSIPGLLQYTAHFCKYKLLNTFSPLSVSSRALVKAYRRSIFIFPQLPYEVAGPLTVCLESADWSCADHMHSPKKKKKTL</sequence>
<name>A0ABN9C7M7_9NEOB</name>
<gene>
    <name evidence="1" type="ORF">SPARVUS_LOCUS4500985</name>
</gene>
<reference evidence="1" key="1">
    <citation type="submission" date="2023-05" db="EMBL/GenBank/DDBJ databases">
        <authorList>
            <person name="Stuckert A."/>
        </authorList>
    </citation>
    <scope>NUCLEOTIDE SEQUENCE</scope>
</reference>
<organism evidence="1 2">
    <name type="scientific">Staurois parvus</name>
    <dbReference type="NCBI Taxonomy" id="386267"/>
    <lineage>
        <taxon>Eukaryota</taxon>
        <taxon>Metazoa</taxon>
        <taxon>Chordata</taxon>
        <taxon>Craniata</taxon>
        <taxon>Vertebrata</taxon>
        <taxon>Euteleostomi</taxon>
        <taxon>Amphibia</taxon>
        <taxon>Batrachia</taxon>
        <taxon>Anura</taxon>
        <taxon>Neobatrachia</taxon>
        <taxon>Ranoidea</taxon>
        <taxon>Ranidae</taxon>
        <taxon>Staurois</taxon>
    </lineage>
</organism>
<evidence type="ECO:0000313" key="2">
    <source>
        <dbReference type="Proteomes" id="UP001162483"/>
    </source>
</evidence>
<evidence type="ECO:0000313" key="1">
    <source>
        <dbReference type="EMBL" id="CAI9556044.1"/>
    </source>
</evidence>
<keyword evidence="2" id="KW-1185">Reference proteome</keyword>